<dbReference type="InterPro" id="IPR036397">
    <property type="entry name" value="RNaseH_sf"/>
</dbReference>
<reference evidence="3" key="1">
    <citation type="submission" date="2017-07" db="EMBL/GenBank/DDBJ databases">
        <title>CTX-M-15-producing Shewanella bicestrii sp. nov. clinical isolate harboring a chromosome encoded OXA-48 variant, progenitor of the plasmid encoded OXA-436.</title>
        <authorList>
            <person name="Jousset A.B."/>
            <person name="Bonnin R.A."/>
            <person name="Girlich D.D."/>
            <person name="Dabos L."/>
            <person name="Potron A."/>
            <person name="Dortet L."/>
            <person name="Glaser P."/>
            <person name="Naas T."/>
        </authorList>
    </citation>
    <scope>NUCLEOTIDE SEQUENCE</scope>
    <source>
        <strain evidence="3">JAB-1</strain>
        <plasmid evidence="3">pKp-CTX-M</plasmid>
    </source>
</reference>
<dbReference type="Pfam" id="PF13565">
    <property type="entry name" value="HTH_32"/>
    <property type="match status" value="1"/>
</dbReference>
<dbReference type="GO" id="GO:0003676">
    <property type="term" value="F:nucleic acid binding"/>
    <property type="evidence" value="ECO:0007669"/>
    <property type="project" value="InterPro"/>
</dbReference>
<keyword evidence="3" id="KW-0614">Plasmid</keyword>
<dbReference type="InterPro" id="IPR047797">
    <property type="entry name" value="ISNCY_transpos"/>
</dbReference>
<dbReference type="SUPFAM" id="SSF46689">
    <property type="entry name" value="Homeodomain-like"/>
    <property type="match status" value="1"/>
</dbReference>
<dbReference type="GO" id="GO:0015074">
    <property type="term" value="P:DNA integration"/>
    <property type="evidence" value="ECO:0007669"/>
    <property type="project" value="InterPro"/>
</dbReference>
<dbReference type="Gene3D" id="3.30.420.10">
    <property type="entry name" value="Ribonuclease H-like superfamily/Ribonuclease H"/>
    <property type="match status" value="1"/>
</dbReference>
<dbReference type="PROSITE" id="PS50994">
    <property type="entry name" value="INTEGRASE"/>
    <property type="match status" value="1"/>
</dbReference>
<feature type="coiled-coil region" evidence="1">
    <location>
        <begin position="422"/>
        <end position="449"/>
    </location>
</feature>
<dbReference type="InterPro" id="IPR009057">
    <property type="entry name" value="Homeodomain-like_sf"/>
</dbReference>
<accession>A0A290GF05</accession>
<keyword evidence="1" id="KW-0175">Coiled coil</keyword>
<feature type="domain" description="Integrase catalytic" evidence="2">
    <location>
        <begin position="160"/>
        <end position="348"/>
    </location>
</feature>
<geneLocation type="plasmid" evidence="3">
    <name>pKp-CTX-M</name>
</geneLocation>
<organism evidence="3">
    <name type="scientific">Klebsiella pneumoniae</name>
    <dbReference type="NCBI Taxonomy" id="573"/>
    <lineage>
        <taxon>Bacteria</taxon>
        <taxon>Pseudomonadati</taxon>
        <taxon>Pseudomonadota</taxon>
        <taxon>Gammaproteobacteria</taxon>
        <taxon>Enterobacterales</taxon>
        <taxon>Enterobacteriaceae</taxon>
        <taxon>Klebsiella/Raoultella group</taxon>
        <taxon>Klebsiella</taxon>
        <taxon>Klebsiella pneumoniae complex</taxon>
    </lineage>
</organism>
<sequence length="483" mass="56078">MLSAQSVIVVSEQFTRVVYAKPSFCSAQDRDLMLVTMTDKELYRLGIIQRVFDRALLQRDAADILELSVRQVQRLVRLYRTDGATAFASSRRGRPANNRIDEETRCKALDLIRCHYSDFGPTLATEKLAERHHIHLSVETVRNWMTADGLWRPHSRRRTRVYQPRYRRDCLGELVQIDGSHHDWFEGRAPKCCLLVFMDDATGRLMHLRFCDSENAFDYMMATQYIDKHGKPVAFYSDKHAVFRVSGPESRRTGTTQFGRALRELAIELICANSSQAKGRVERVNKTLQDRLIKEMRLQNISSVAEANQWIEHFMSDFNRRFSRPAKYPKDLHRPVTQSPLELNDIFAWQELRTLSKALTFQYDKVMYIIEPTEQNSRIAGEKITVYDYPDGSIAFRHLHRPLGYKIFDKLACVDQGAVVDNKRLGAVLKLAQQKQDELEAEGKRMRSKKMPRRRAQERVLEELRAINPVLASPQDFVPSLKR</sequence>
<dbReference type="PANTHER" id="PTHR35004:SF7">
    <property type="entry name" value="INTEGRASE PROTEIN"/>
    <property type="match status" value="1"/>
</dbReference>
<evidence type="ECO:0000259" key="2">
    <source>
        <dbReference type="PROSITE" id="PS50994"/>
    </source>
</evidence>
<dbReference type="NCBIfam" id="NF033594">
    <property type="entry name" value="transpos_ISNCY_2"/>
    <property type="match status" value="1"/>
</dbReference>
<dbReference type="SUPFAM" id="SSF53098">
    <property type="entry name" value="Ribonuclease H-like"/>
    <property type="match status" value="1"/>
</dbReference>
<evidence type="ECO:0000313" key="3">
    <source>
        <dbReference type="EMBL" id="ATB51640.1"/>
    </source>
</evidence>
<dbReference type="InterPro" id="IPR012337">
    <property type="entry name" value="RNaseH-like_sf"/>
</dbReference>
<proteinExistence type="predicted"/>
<protein>
    <submittedName>
        <fullName evidence="3">Transposase</fullName>
    </submittedName>
</protein>
<dbReference type="AlphaFoldDB" id="A0A290GF05"/>
<dbReference type="InterPro" id="IPR001584">
    <property type="entry name" value="Integrase_cat-core"/>
</dbReference>
<evidence type="ECO:0000256" key="1">
    <source>
        <dbReference type="SAM" id="Coils"/>
    </source>
</evidence>
<dbReference type="EMBL" id="MF510424">
    <property type="protein sequence ID" value="ATB51640.1"/>
    <property type="molecule type" value="Genomic_DNA"/>
</dbReference>
<dbReference type="PANTHER" id="PTHR35004">
    <property type="entry name" value="TRANSPOSASE RV3428C-RELATED"/>
    <property type="match status" value="1"/>
</dbReference>
<name>A0A290GF05_KLEPN</name>